<feature type="domain" description="CCHC-type" evidence="8">
    <location>
        <begin position="3"/>
        <end position="18"/>
    </location>
</feature>
<feature type="compositionally biased region" description="Basic and acidic residues" evidence="7">
    <location>
        <begin position="54"/>
        <end position="79"/>
    </location>
</feature>
<dbReference type="PANTHER" id="PTHR31437">
    <property type="entry name" value="SREK1IP1 FAMILY MEMBER"/>
    <property type="match status" value="1"/>
</dbReference>
<dbReference type="GO" id="GO:0003676">
    <property type="term" value="F:nucleic acid binding"/>
    <property type="evidence" value="ECO:0007669"/>
    <property type="project" value="InterPro"/>
</dbReference>
<evidence type="ECO:0000313" key="9">
    <source>
        <dbReference type="EnsemblMetazoa" id="LLOJ005557-PA"/>
    </source>
</evidence>
<keyword evidence="2 6" id="KW-0863">Zinc-finger</keyword>
<organism evidence="9 10">
    <name type="scientific">Lutzomyia longipalpis</name>
    <name type="common">Sand fly</name>
    <dbReference type="NCBI Taxonomy" id="7200"/>
    <lineage>
        <taxon>Eukaryota</taxon>
        <taxon>Metazoa</taxon>
        <taxon>Ecdysozoa</taxon>
        <taxon>Arthropoda</taxon>
        <taxon>Hexapoda</taxon>
        <taxon>Insecta</taxon>
        <taxon>Pterygota</taxon>
        <taxon>Neoptera</taxon>
        <taxon>Endopterygota</taxon>
        <taxon>Diptera</taxon>
        <taxon>Nematocera</taxon>
        <taxon>Psychodoidea</taxon>
        <taxon>Psychodidae</taxon>
        <taxon>Lutzomyia</taxon>
        <taxon>Lutzomyia</taxon>
    </lineage>
</organism>
<evidence type="ECO:0000256" key="2">
    <source>
        <dbReference type="ARBA" id="ARBA00022771"/>
    </source>
</evidence>
<evidence type="ECO:0000313" key="10">
    <source>
        <dbReference type="Proteomes" id="UP000092461"/>
    </source>
</evidence>
<dbReference type="PROSITE" id="PS50158">
    <property type="entry name" value="ZF_CCHC"/>
    <property type="match status" value="1"/>
</dbReference>
<dbReference type="EnsemblMetazoa" id="LLOJ005557-RA">
    <property type="protein sequence ID" value="LLOJ005557-PA"/>
    <property type="gene ID" value="LLOJ005557"/>
</dbReference>
<keyword evidence="3" id="KW-0862">Zinc</keyword>
<keyword evidence="1" id="KW-0479">Metal-binding</keyword>
<dbReference type="GO" id="GO:0008270">
    <property type="term" value="F:zinc ion binding"/>
    <property type="evidence" value="ECO:0007669"/>
    <property type="project" value="UniProtKB-KW"/>
</dbReference>
<protein>
    <recommendedName>
        <fullName evidence="5">Protein SREK1IP1</fullName>
    </recommendedName>
</protein>
<accession>A0A1B0CLS0</accession>
<evidence type="ECO:0000259" key="8">
    <source>
        <dbReference type="PROSITE" id="PS50158"/>
    </source>
</evidence>
<reference evidence="9" key="1">
    <citation type="submission" date="2020-05" db="UniProtKB">
        <authorList>
            <consortium name="EnsemblMetazoa"/>
        </authorList>
    </citation>
    <scope>IDENTIFICATION</scope>
    <source>
        <strain evidence="9">Jacobina</strain>
    </source>
</reference>
<dbReference type="EMBL" id="AJWK01017547">
    <property type="status" value="NOT_ANNOTATED_CDS"/>
    <property type="molecule type" value="Genomic_DNA"/>
</dbReference>
<dbReference type="AlphaFoldDB" id="A0A1B0CLS0"/>
<keyword evidence="10" id="KW-1185">Reference proteome</keyword>
<evidence type="ECO:0000256" key="3">
    <source>
        <dbReference type="ARBA" id="ARBA00022833"/>
    </source>
</evidence>
<feature type="region of interest" description="Disordered" evidence="7">
    <location>
        <begin position="54"/>
        <end position="103"/>
    </location>
</feature>
<evidence type="ECO:0000256" key="4">
    <source>
        <dbReference type="ARBA" id="ARBA00037746"/>
    </source>
</evidence>
<dbReference type="PANTHER" id="PTHR31437:SF1">
    <property type="entry name" value="PROTEIN SREK1IP1"/>
    <property type="match status" value="1"/>
</dbReference>
<name>A0A1B0CLS0_LUTLO</name>
<dbReference type="InterPro" id="IPR001878">
    <property type="entry name" value="Znf_CCHC"/>
</dbReference>
<dbReference type="Proteomes" id="UP000092461">
    <property type="component" value="Unassembled WGS sequence"/>
</dbReference>
<evidence type="ECO:0000256" key="7">
    <source>
        <dbReference type="SAM" id="MobiDB-lite"/>
    </source>
</evidence>
<evidence type="ECO:0000256" key="6">
    <source>
        <dbReference type="PROSITE-ProRule" id="PRU00047"/>
    </source>
</evidence>
<evidence type="ECO:0000256" key="1">
    <source>
        <dbReference type="ARBA" id="ARBA00022723"/>
    </source>
</evidence>
<comment type="function">
    <text evidence="4">Possible splicing regulator involved in the control of cellular survival.</text>
</comment>
<dbReference type="VEuPathDB" id="VectorBase:LLOJ005557"/>
<proteinExistence type="predicted"/>
<sequence length="103" mass="11992">SACKKCGYTGHLTYQCRNFLKLDPEKEILLDVSSTSSDSDDKYVTPLKKLRKEELEEVEKKREETKKKKDSKKKEESKIRMTLIRNPRRMNQAIPLNPIPAPV</sequence>
<evidence type="ECO:0000256" key="5">
    <source>
        <dbReference type="ARBA" id="ARBA00039180"/>
    </source>
</evidence>
<dbReference type="Pfam" id="PF13917">
    <property type="entry name" value="zf-CCHC_3"/>
    <property type="match status" value="1"/>
</dbReference>